<name>A0A803J924_XENTR</name>
<dbReference type="InParanoid" id="A0A803J924"/>
<sequence length="76" mass="8158">PKCSFVNSHVIVYVGSLACSETAAPRLYSLSLYCHLMGTVKLCFPSPIESVSLLPSNGHSETLLPLAYRVCLSTAI</sequence>
<reference evidence="1" key="1">
    <citation type="journal article" date="2010" name="Science">
        <title>The genome of the Western clawed frog Xenopus tropicalis.</title>
        <authorList>
            <person name="Hellsten U."/>
            <person name="Harland R.M."/>
            <person name="Gilchrist M.J."/>
            <person name="Hendrix D."/>
            <person name="Jurka J."/>
            <person name="Kapitonov V."/>
            <person name="Ovcharenko I."/>
            <person name="Putnam N.H."/>
            <person name="Shu S."/>
            <person name="Taher L."/>
            <person name="Blitz I.L."/>
            <person name="Blumberg B."/>
            <person name="Dichmann D.S."/>
            <person name="Dubchak I."/>
            <person name="Amaya E."/>
            <person name="Detter J.C."/>
            <person name="Fletcher R."/>
            <person name="Gerhard D.S."/>
            <person name="Goodstein D."/>
            <person name="Graves T."/>
            <person name="Grigoriev I.V."/>
            <person name="Grimwood J."/>
            <person name="Kawashima T."/>
            <person name="Lindquist E."/>
            <person name="Lucas S.M."/>
            <person name="Mead P.E."/>
            <person name="Mitros T."/>
            <person name="Ogino H."/>
            <person name="Ohta Y."/>
            <person name="Poliakov A.V."/>
            <person name="Pollet N."/>
            <person name="Robert J."/>
            <person name="Salamov A."/>
            <person name="Sater A.K."/>
            <person name="Schmutz J."/>
            <person name="Terry A."/>
            <person name="Vize P.D."/>
            <person name="Warren W.C."/>
            <person name="Wells D."/>
            <person name="Wills A."/>
            <person name="Wilson R.K."/>
            <person name="Zimmerman L.B."/>
            <person name="Zorn A.M."/>
            <person name="Grainger R."/>
            <person name="Grammer T."/>
            <person name="Khokha M.K."/>
            <person name="Richardson P.M."/>
            <person name="Rokhsar D.S."/>
        </authorList>
    </citation>
    <scope>NUCLEOTIDE SEQUENCE [LARGE SCALE GENOMIC DNA]</scope>
    <source>
        <strain evidence="1">Nigerian</strain>
    </source>
</reference>
<organism evidence="1">
    <name type="scientific">Xenopus tropicalis</name>
    <name type="common">Western clawed frog</name>
    <name type="synonym">Silurana tropicalis</name>
    <dbReference type="NCBI Taxonomy" id="8364"/>
    <lineage>
        <taxon>Eukaryota</taxon>
        <taxon>Metazoa</taxon>
        <taxon>Chordata</taxon>
        <taxon>Craniata</taxon>
        <taxon>Vertebrata</taxon>
        <taxon>Euteleostomi</taxon>
        <taxon>Amphibia</taxon>
        <taxon>Batrachia</taxon>
        <taxon>Anura</taxon>
        <taxon>Pipoidea</taxon>
        <taxon>Pipidae</taxon>
        <taxon>Xenopodinae</taxon>
        <taxon>Xenopus</taxon>
        <taxon>Silurana</taxon>
    </lineage>
</organism>
<dbReference type="AlphaFoldDB" id="A0A803J924"/>
<proteinExistence type="predicted"/>
<dbReference type="Ensembl" id="ENSXETT00000120577">
    <property type="protein sequence ID" value="ENSXETP00000104367"/>
    <property type="gene ID" value="ENSXETG00000044881"/>
</dbReference>
<reference evidence="1" key="2">
    <citation type="submission" date="2021-03" db="UniProtKB">
        <authorList>
            <consortium name="Ensembl"/>
        </authorList>
    </citation>
    <scope>IDENTIFICATION</scope>
</reference>
<evidence type="ECO:0000313" key="1">
    <source>
        <dbReference type="Ensembl" id="ENSXETP00000104367"/>
    </source>
</evidence>
<protein>
    <submittedName>
        <fullName evidence="1">Uncharacterized protein</fullName>
    </submittedName>
</protein>
<accession>A0A803J924</accession>